<dbReference type="InterPro" id="IPR001283">
    <property type="entry name" value="CRISP-related"/>
</dbReference>
<evidence type="ECO:0000313" key="2">
    <source>
        <dbReference type="EMBL" id="KAA0185126.1"/>
    </source>
</evidence>
<dbReference type="Gene3D" id="3.40.33.10">
    <property type="entry name" value="CAP"/>
    <property type="match status" value="1"/>
</dbReference>
<proteinExistence type="predicted"/>
<sequence length="163" mass="18796">VICHRNVRFFPFIHRLRKLHGCPPLLLDENLSKMAQLQASRMAGTQTLINNAPKDIGQNVWMHSGYRGITGAEVVQQWYKEIRNFRFGEEKQKNCDQFSQMIWKGTRRVGFGRASLPHGCAVFVVGFYMERGNLAGQYTDNVPPLTEPKKIMPFDELLLKQIM</sequence>
<dbReference type="SMART" id="SM00198">
    <property type="entry name" value="SCP"/>
    <property type="match status" value="1"/>
</dbReference>
<dbReference type="AlphaFoldDB" id="A0A8E0RNJ0"/>
<dbReference type="Pfam" id="PF00188">
    <property type="entry name" value="CAP"/>
    <property type="match status" value="1"/>
</dbReference>
<dbReference type="InterPro" id="IPR014044">
    <property type="entry name" value="CAP_dom"/>
</dbReference>
<dbReference type="SUPFAM" id="SSF55797">
    <property type="entry name" value="PR-1-like"/>
    <property type="match status" value="1"/>
</dbReference>
<keyword evidence="3" id="KW-1185">Reference proteome</keyword>
<reference evidence="2" key="1">
    <citation type="submission" date="2019-05" db="EMBL/GenBank/DDBJ databases">
        <title>Annotation for the trematode Fasciolopsis buski.</title>
        <authorList>
            <person name="Choi Y.-J."/>
        </authorList>
    </citation>
    <scope>NUCLEOTIDE SEQUENCE</scope>
    <source>
        <strain evidence="2">HT</strain>
        <tissue evidence="2">Whole worm</tissue>
    </source>
</reference>
<feature type="non-terminal residue" evidence="2">
    <location>
        <position position="163"/>
    </location>
</feature>
<feature type="domain" description="SCP" evidence="1">
    <location>
        <begin position="5"/>
        <end position="136"/>
    </location>
</feature>
<name>A0A8E0RNJ0_9TREM</name>
<dbReference type="Proteomes" id="UP000728185">
    <property type="component" value="Unassembled WGS sequence"/>
</dbReference>
<organism evidence="2 3">
    <name type="scientific">Fasciolopsis buskii</name>
    <dbReference type="NCBI Taxonomy" id="27845"/>
    <lineage>
        <taxon>Eukaryota</taxon>
        <taxon>Metazoa</taxon>
        <taxon>Spiralia</taxon>
        <taxon>Lophotrochozoa</taxon>
        <taxon>Platyhelminthes</taxon>
        <taxon>Trematoda</taxon>
        <taxon>Digenea</taxon>
        <taxon>Plagiorchiida</taxon>
        <taxon>Echinostomata</taxon>
        <taxon>Echinostomatoidea</taxon>
        <taxon>Fasciolidae</taxon>
        <taxon>Fasciolopsis</taxon>
    </lineage>
</organism>
<dbReference type="OrthoDB" id="337038at2759"/>
<dbReference type="InterPro" id="IPR034113">
    <property type="entry name" value="SCP_GAPR1-like"/>
</dbReference>
<dbReference type="EMBL" id="LUCM01010696">
    <property type="protein sequence ID" value="KAA0185126.1"/>
    <property type="molecule type" value="Genomic_DNA"/>
</dbReference>
<evidence type="ECO:0000313" key="3">
    <source>
        <dbReference type="Proteomes" id="UP000728185"/>
    </source>
</evidence>
<comment type="caution">
    <text evidence="2">The sequence shown here is derived from an EMBL/GenBank/DDBJ whole genome shotgun (WGS) entry which is preliminary data.</text>
</comment>
<protein>
    <submittedName>
        <fullName evidence="2">Golgi-associated plant pathogenesis protein 1</fullName>
    </submittedName>
</protein>
<dbReference type="InterPro" id="IPR035940">
    <property type="entry name" value="CAP_sf"/>
</dbReference>
<dbReference type="CDD" id="cd05382">
    <property type="entry name" value="CAP_GAPR1-like"/>
    <property type="match status" value="1"/>
</dbReference>
<evidence type="ECO:0000259" key="1">
    <source>
        <dbReference type="SMART" id="SM00198"/>
    </source>
</evidence>
<gene>
    <name evidence="2" type="ORF">FBUS_04899</name>
</gene>
<dbReference type="PANTHER" id="PTHR10334">
    <property type="entry name" value="CYSTEINE-RICH SECRETORY PROTEIN-RELATED"/>
    <property type="match status" value="1"/>
</dbReference>
<accession>A0A8E0RNJ0</accession>